<dbReference type="AlphaFoldDB" id="A0A9D3ZR95"/>
<organism evidence="1 2">
    <name type="scientific">Gossypium stocksii</name>
    <dbReference type="NCBI Taxonomy" id="47602"/>
    <lineage>
        <taxon>Eukaryota</taxon>
        <taxon>Viridiplantae</taxon>
        <taxon>Streptophyta</taxon>
        <taxon>Embryophyta</taxon>
        <taxon>Tracheophyta</taxon>
        <taxon>Spermatophyta</taxon>
        <taxon>Magnoliopsida</taxon>
        <taxon>eudicotyledons</taxon>
        <taxon>Gunneridae</taxon>
        <taxon>Pentapetalae</taxon>
        <taxon>rosids</taxon>
        <taxon>malvids</taxon>
        <taxon>Malvales</taxon>
        <taxon>Malvaceae</taxon>
        <taxon>Malvoideae</taxon>
        <taxon>Gossypium</taxon>
    </lineage>
</organism>
<dbReference type="EMBL" id="JAIQCV010000010">
    <property type="protein sequence ID" value="KAH1056950.1"/>
    <property type="molecule type" value="Genomic_DNA"/>
</dbReference>
<gene>
    <name evidence="1" type="ORF">J1N35_035015</name>
</gene>
<keyword evidence="2" id="KW-1185">Reference proteome</keyword>
<protein>
    <submittedName>
        <fullName evidence="1">Uncharacterized protein</fullName>
    </submittedName>
</protein>
<evidence type="ECO:0000313" key="2">
    <source>
        <dbReference type="Proteomes" id="UP000828251"/>
    </source>
</evidence>
<dbReference type="Proteomes" id="UP000828251">
    <property type="component" value="Unassembled WGS sequence"/>
</dbReference>
<reference evidence="1 2" key="1">
    <citation type="journal article" date="2021" name="Plant Biotechnol. J.">
        <title>Multi-omics assisted identification of the key and species-specific regulatory components of drought-tolerant mechanisms in Gossypium stocksii.</title>
        <authorList>
            <person name="Yu D."/>
            <person name="Ke L."/>
            <person name="Zhang D."/>
            <person name="Wu Y."/>
            <person name="Sun Y."/>
            <person name="Mei J."/>
            <person name="Sun J."/>
            <person name="Sun Y."/>
        </authorList>
    </citation>
    <scope>NUCLEOTIDE SEQUENCE [LARGE SCALE GENOMIC DNA]</scope>
    <source>
        <strain evidence="2">cv. E1</strain>
        <tissue evidence="1">Leaf</tissue>
    </source>
</reference>
<evidence type="ECO:0000313" key="1">
    <source>
        <dbReference type="EMBL" id="KAH1056950.1"/>
    </source>
</evidence>
<comment type="caution">
    <text evidence="1">The sequence shown here is derived from an EMBL/GenBank/DDBJ whole genome shotgun (WGS) entry which is preliminary data.</text>
</comment>
<proteinExistence type="predicted"/>
<name>A0A9D3ZR95_9ROSI</name>
<sequence length="136" mass="15821">MSGLINTIVYYDSEVRDSENMIIFLSKKITWLAVNSNILLSKLRGRIRQKIIRSNQMRVSSLKYQFSALFDPVRYDACEIRYARGLKEMVLTHIASGSLILKLYANFVSANEIPRRWTYVPVREARMEEQPESPTT</sequence>
<accession>A0A9D3ZR95</accession>